<reference evidence="3 4" key="1">
    <citation type="submission" date="2019-01" db="EMBL/GenBank/DDBJ databases">
        <authorList>
            <person name="Alioto T."/>
            <person name="Alioto T."/>
        </authorList>
    </citation>
    <scope>NUCLEOTIDE SEQUENCE [LARGE SCALE GENOMIC DNA]</scope>
</reference>
<dbReference type="InterPro" id="IPR012337">
    <property type="entry name" value="RNaseH-like_sf"/>
</dbReference>
<evidence type="ECO:0000313" key="3">
    <source>
        <dbReference type="EMBL" id="VFV40658.1"/>
    </source>
</evidence>
<keyword evidence="1" id="KW-0540">Nuclease</keyword>
<dbReference type="Gene3D" id="3.30.420.10">
    <property type="entry name" value="Ribonuclease H-like superfamily/Ribonuclease H"/>
    <property type="match status" value="1"/>
</dbReference>
<evidence type="ECO:0000256" key="2">
    <source>
        <dbReference type="ARBA" id="ARBA00022801"/>
    </source>
</evidence>
<keyword evidence="4" id="KW-1185">Reference proteome</keyword>
<dbReference type="GO" id="GO:0004527">
    <property type="term" value="F:exonuclease activity"/>
    <property type="evidence" value="ECO:0007669"/>
    <property type="project" value="InterPro"/>
</dbReference>
<accession>A0A485P8I6</accession>
<dbReference type="EMBL" id="CAAGRJ010029231">
    <property type="protein sequence ID" value="VFV40658.1"/>
    <property type="molecule type" value="Genomic_DNA"/>
</dbReference>
<evidence type="ECO:0000313" key="4">
    <source>
        <dbReference type="Proteomes" id="UP000386466"/>
    </source>
</evidence>
<dbReference type="Proteomes" id="UP000386466">
    <property type="component" value="Unassembled WGS sequence"/>
</dbReference>
<dbReference type="InterPro" id="IPR047021">
    <property type="entry name" value="REXO1/3/4-like"/>
</dbReference>
<protein>
    <submittedName>
        <fullName evidence="3">Interferon-stimulated 20 kDa</fullName>
    </submittedName>
</protein>
<evidence type="ECO:0000256" key="1">
    <source>
        <dbReference type="ARBA" id="ARBA00022722"/>
    </source>
</evidence>
<dbReference type="PANTHER" id="PTHR12801">
    <property type="entry name" value="RNA EXONUCLEASE REXO1 / RECO3 FAMILY MEMBER-RELATED"/>
    <property type="match status" value="1"/>
</dbReference>
<proteinExistence type="predicted"/>
<dbReference type="GO" id="GO:0003676">
    <property type="term" value="F:nucleic acid binding"/>
    <property type="evidence" value="ECO:0007669"/>
    <property type="project" value="InterPro"/>
</dbReference>
<sequence>MSRVSTWRKGPRRTHGHVGLVGCRGFAASSPAPPLFLFQILKILAGKIVVGHAIHNDFKALQYSHPKSLTRDTSHIPPLNRKAECPENATVSLKCLTKKLLNRDIQVGKSGHSSVEDAQATMELYKLVEVEWEQHLAQNPPKD</sequence>
<dbReference type="PANTHER" id="PTHR12801:SF78">
    <property type="entry name" value="INTERFERON-STIMULATED 20 KDA EXONUCLEASE-LIKE 2"/>
    <property type="match status" value="1"/>
</dbReference>
<dbReference type="GO" id="GO:0005634">
    <property type="term" value="C:nucleus"/>
    <property type="evidence" value="ECO:0007669"/>
    <property type="project" value="TreeGrafter"/>
</dbReference>
<dbReference type="AlphaFoldDB" id="A0A485P8I6"/>
<dbReference type="SUPFAM" id="SSF53098">
    <property type="entry name" value="Ribonuclease H-like"/>
    <property type="match status" value="1"/>
</dbReference>
<gene>
    <name evidence="3" type="ORF">LYPA_23C011306</name>
</gene>
<organism evidence="3 4">
    <name type="scientific">Lynx pardinus</name>
    <name type="common">Iberian lynx</name>
    <name type="synonym">Felis pardina</name>
    <dbReference type="NCBI Taxonomy" id="191816"/>
    <lineage>
        <taxon>Eukaryota</taxon>
        <taxon>Metazoa</taxon>
        <taxon>Chordata</taxon>
        <taxon>Craniata</taxon>
        <taxon>Vertebrata</taxon>
        <taxon>Euteleostomi</taxon>
        <taxon>Mammalia</taxon>
        <taxon>Eutheria</taxon>
        <taxon>Laurasiatheria</taxon>
        <taxon>Carnivora</taxon>
        <taxon>Feliformia</taxon>
        <taxon>Felidae</taxon>
        <taxon>Felinae</taxon>
        <taxon>Lynx</taxon>
    </lineage>
</organism>
<dbReference type="InterPro" id="IPR036397">
    <property type="entry name" value="RNaseH_sf"/>
</dbReference>
<keyword evidence="2" id="KW-0378">Hydrolase</keyword>
<name>A0A485P8I6_LYNPA</name>